<dbReference type="AlphaFoldDB" id="A0A1V6C495"/>
<gene>
    <name evidence="1" type="ORF">BWX89_01747</name>
</gene>
<proteinExistence type="predicted"/>
<organism evidence="1">
    <name type="scientific">candidate division TA06 bacterium ADurb.Bin131</name>
    <dbReference type="NCBI Taxonomy" id="1852827"/>
    <lineage>
        <taxon>Bacteria</taxon>
        <taxon>Bacteria division TA06</taxon>
    </lineage>
</organism>
<sequence>MQNHCLSTILEIIGREKRSLEISRTNLTPEEIEKTKIDIMEFPLPQEEKENIGF</sequence>
<dbReference type="EMBL" id="MWDQ01000151">
    <property type="protein sequence ID" value="OQB71675.1"/>
    <property type="molecule type" value="Genomic_DNA"/>
</dbReference>
<dbReference type="Proteomes" id="UP000485562">
    <property type="component" value="Unassembled WGS sequence"/>
</dbReference>
<reference evidence="1" key="1">
    <citation type="submission" date="2017-02" db="EMBL/GenBank/DDBJ databases">
        <title>Delving into the versatile metabolic prowess of the omnipresent phylum Bacteroidetes.</title>
        <authorList>
            <person name="Nobu M.K."/>
            <person name="Mei R."/>
            <person name="Narihiro T."/>
            <person name="Kuroda K."/>
            <person name="Liu W.-T."/>
        </authorList>
    </citation>
    <scope>NUCLEOTIDE SEQUENCE</scope>
    <source>
        <strain evidence="1">ADurb.Bin131</strain>
    </source>
</reference>
<name>A0A1V6C495_UNCT6</name>
<comment type="caution">
    <text evidence="1">The sequence shown here is derived from an EMBL/GenBank/DDBJ whole genome shotgun (WGS) entry which is preliminary data.</text>
</comment>
<protein>
    <submittedName>
        <fullName evidence="1">Uncharacterized protein</fullName>
    </submittedName>
</protein>
<accession>A0A1V6C495</accession>
<evidence type="ECO:0000313" key="1">
    <source>
        <dbReference type="EMBL" id="OQB71675.1"/>
    </source>
</evidence>